<evidence type="ECO:0000313" key="4">
    <source>
        <dbReference type="Proteomes" id="UP000183257"/>
    </source>
</evidence>
<evidence type="ECO:0000256" key="1">
    <source>
        <dbReference type="SAM" id="Phobius"/>
    </source>
</evidence>
<dbReference type="EMBL" id="FPIY01000008">
    <property type="protein sequence ID" value="SFW67974.1"/>
    <property type="molecule type" value="Genomic_DNA"/>
</dbReference>
<dbReference type="Gene3D" id="3.30.10.20">
    <property type="match status" value="2"/>
</dbReference>
<feature type="domain" description="PASTA" evidence="2">
    <location>
        <begin position="152"/>
        <end position="222"/>
    </location>
</feature>
<dbReference type="STRING" id="76595.SAMN05660313_03356"/>
<dbReference type="Proteomes" id="UP000183257">
    <property type="component" value="Unassembled WGS sequence"/>
</dbReference>
<dbReference type="InterPro" id="IPR005543">
    <property type="entry name" value="PASTA_dom"/>
</dbReference>
<keyword evidence="1" id="KW-0472">Membrane</keyword>
<proteinExistence type="predicted"/>
<sequence length="225" mass="25610">MMAIFFFMVFIKILNGNNKYHFFKLKKKALGFIYLCDNIIVMRNFFNFLKSKTLIIQLGIALVVVVLLVFGVLQWLKSTTNHGEFVEVPDFSRMAVSQMKHEIDKVGLRSQVLDSANYNPNFPRFSIIEQNPPAGNKVKKNRKIYFTVNPSGYKKVSVPQVIQKTKRNATSMLRAVGLDVLKVSYVDNIGEDMVLKIKYKGKEIKAGEKLPKTSKVELVCGNGNH</sequence>
<organism evidence="3 4">
    <name type="scientific">Cellulophaga fucicola</name>
    <dbReference type="NCBI Taxonomy" id="76595"/>
    <lineage>
        <taxon>Bacteria</taxon>
        <taxon>Pseudomonadati</taxon>
        <taxon>Bacteroidota</taxon>
        <taxon>Flavobacteriia</taxon>
        <taxon>Flavobacteriales</taxon>
        <taxon>Flavobacteriaceae</taxon>
        <taxon>Cellulophaga</taxon>
    </lineage>
</organism>
<keyword evidence="4" id="KW-1185">Reference proteome</keyword>
<evidence type="ECO:0000313" key="3">
    <source>
        <dbReference type="EMBL" id="SFW67974.1"/>
    </source>
</evidence>
<dbReference type="AlphaFoldDB" id="A0A1K1R8J2"/>
<gene>
    <name evidence="3" type="ORF">SAMN05660313_03356</name>
</gene>
<name>A0A1K1R8J2_9FLAO</name>
<keyword evidence="1" id="KW-0812">Transmembrane</keyword>
<reference evidence="4" key="1">
    <citation type="submission" date="2016-11" db="EMBL/GenBank/DDBJ databases">
        <authorList>
            <person name="Varghese N."/>
            <person name="Submissions S."/>
        </authorList>
    </citation>
    <scope>NUCLEOTIDE SEQUENCE [LARGE SCALE GENOMIC DNA]</scope>
    <source>
        <strain evidence="4">DSM 24786</strain>
    </source>
</reference>
<evidence type="ECO:0000259" key="2">
    <source>
        <dbReference type="SMART" id="SM00740"/>
    </source>
</evidence>
<keyword evidence="1" id="KW-1133">Transmembrane helix</keyword>
<accession>A0A1K1R8J2</accession>
<protein>
    <submittedName>
        <fullName evidence="3">PASTA domain-containing protein</fullName>
    </submittedName>
</protein>
<dbReference type="CDD" id="cd06577">
    <property type="entry name" value="PASTA_pknB"/>
    <property type="match status" value="2"/>
</dbReference>
<dbReference type="SMART" id="SM00740">
    <property type="entry name" value="PASTA"/>
    <property type="match status" value="2"/>
</dbReference>
<feature type="domain" description="PASTA" evidence="2">
    <location>
        <begin position="82"/>
        <end position="150"/>
    </location>
</feature>
<dbReference type="Pfam" id="PF03793">
    <property type="entry name" value="PASTA"/>
    <property type="match status" value="1"/>
</dbReference>
<feature type="transmembrane region" description="Helical" evidence="1">
    <location>
        <begin position="56"/>
        <end position="76"/>
    </location>
</feature>